<evidence type="ECO:0000256" key="2">
    <source>
        <dbReference type="SAM" id="SignalP"/>
    </source>
</evidence>
<feature type="region of interest" description="Disordered" evidence="1">
    <location>
        <begin position="93"/>
        <end position="129"/>
    </location>
</feature>
<dbReference type="Proteomes" id="UP001462502">
    <property type="component" value="Unassembled WGS sequence"/>
</dbReference>
<feature type="chain" id="PRO_5046199218" description="Tetratricopeptide repeat protein" evidence="2">
    <location>
        <begin position="22"/>
        <end position="129"/>
    </location>
</feature>
<accession>A0ABV0IQP9</accession>
<dbReference type="InterPro" id="IPR011990">
    <property type="entry name" value="TPR-like_helical_dom_sf"/>
</dbReference>
<evidence type="ECO:0000256" key="1">
    <source>
        <dbReference type="SAM" id="MobiDB-lite"/>
    </source>
</evidence>
<dbReference type="SUPFAM" id="SSF48452">
    <property type="entry name" value="TPR-like"/>
    <property type="match status" value="1"/>
</dbReference>
<dbReference type="Gene3D" id="1.25.40.10">
    <property type="entry name" value="Tetratricopeptide repeat domain"/>
    <property type="match status" value="1"/>
</dbReference>
<dbReference type="RefSeq" id="WP_347949622.1">
    <property type="nucleotide sequence ID" value="NZ_JBDXMI010000001.1"/>
</dbReference>
<protein>
    <recommendedName>
        <fullName evidence="5">Tetratricopeptide repeat protein</fullName>
    </recommendedName>
</protein>
<name>A0ABV0IQP9_9NEIS</name>
<feature type="compositionally biased region" description="Pro residues" evidence="1">
    <location>
        <begin position="118"/>
        <end position="129"/>
    </location>
</feature>
<proteinExistence type="predicted"/>
<feature type="signal peptide" evidence="2">
    <location>
        <begin position="1"/>
        <end position="21"/>
    </location>
</feature>
<reference evidence="3 4" key="1">
    <citation type="submission" date="2024-05" db="EMBL/GenBank/DDBJ databases">
        <authorList>
            <person name="De Oliveira J.P."/>
            <person name="Noriler S.A."/>
            <person name="De Oliveira A.G."/>
            <person name="Sipoli D.S."/>
        </authorList>
    </citation>
    <scope>NUCLEOTIDE SEQUENCE [LARGE SCALE GENOMIC DNA]</scope>
    <source>
        <strain evidence="3 4">LABIM192</strain>
    </source>
</reference>
<sequence>MRGAPVWIAIAALLAAGGGTAQTSGSELAQARVEYWRHPYQPEAINRLATLLAARGDAATAALLLERALLIAPDRADIRANLARARRGERRLFASAPASEARPAVPASSEGAGGEPPALWPPAEPPSLW</sequence>
<evidence type="ECO:0000313" key="3">
    <source>
        <dbReference type="EMBL" id="MEO9382962.1"/>
    </source>
</evidence>
<organism evidence="3 4">
    <name type="scientific">Chromobacterium phragmitis</name>
    <dbReference type="NCBI Taxonomy" id="2202141"/>
    <lineage>
        <taxon>Bacteria</taxon>
        <taxon>Pseudomonadati</taxon>
        <taxon>Pseudomonadota</taxon>
        <taxon>Betaproteobacteria</taxon>
        <taxon>Neisseriales</taxon>
        <taxon>Chromobacteriaceae</taxon>
        <taxon>Chromobacterium</taxon>
    </lineage>
</organism>
<evidence type="ECO:0000313" key="4">
    <source>
        <dbReference type="Proteomes" id="UP001462502"/>
    </source>
</evidence>
<gene>
    <name evidence="3" type="ORF">ABI908_02375</name>
</gene>
<keyword evidence="4" id="KW-1185">Reference proteome</keyword>
<comment type="caution">
    <text evidence="3">The sequence shown here is derived from an EMBL/GenBank/DDBJ whole genome shotgun (WGS) entry which is preliminary data.</text>
</comment>
<dbReference type="EMBL" id="JBDXMI010000001">
    <property type="protein sequence ID" value="MEO9382962.1"/>
    <property type="molecule type" value="Genomic_DNA"/>
</dbReference>
<evidence type="ECO:0008006" key="5">
    <source>
        <dbReference type="Google" id="ProtNLM"/>
    </source>
</evidence>
<keyword evidence="2" id="KW-0732">Signal</keyword>